<sequence>MQFSDIRRILSNLIPHLERSPAASPLPPEPSQPSALEFDPMWHGDHWQNLLSSPMDARRYVMEDWSATTADEWSADRAASAH</sequence>
<dbReference type="AlphaFoldDB" id="A0AB73IEE0"/>
<proteinExistence type="predicted"/>
<dbReference type="Proteomes" id="UP001229486">
    <property type="component" value="Unassembled WGS sequence"/>
</dbReference>
<comment type="caution">
    <text evidence="2">The sequence shown here is derived from an EMBL/GenBank/DDBJ whole genome shotgun (WGS) entry which is preliminary data.</text>
</comment>
<dbReference type="EMBL" id="JAURTK010000004">
    <property type="protein sequence ID" value="MDP9648400.1"/>
    <property type="molecule type" value="Genomic_DNA"/>
</dbReference>
<evidence type="ECO:0000313" key="3">
    <source>
        <dbReference type="Proteomes" id="UP001229486"/>
    </source>
</evidence>
<dbReference type="RefSeq" id="WP_392394256.1">
    <property type="nucleotide sequence ID" value="NZ_JAURTK010000004.1"/>
</dbReference>
<name>A0AB73IEE0_9BURK</name>
<evidence type="ECO:0000313" key="2">
    <source>
        <dbReference type="EMBL" id="MDP9648400.1"/>
    </source>
</evidence>
<reference evidence="2" key="1">
    <citation type="submission" date="2023-07" db="EMBL/GenBank/DDBJ databases">
        <title>Sorghum-associated microbial communities from plants grown in Nebraska, USA.</title>
        <authorList>
            <person name="Schachtman D."/>
        </authorList>
    </citation>
    <scope>NUCLEOTIDE SEQUENCE</scope>
    <source>
        <strain evidence="2">DS1061</strain>
    </source>
</reference>
<feature type="region of interest" description="Disordered" evidence="1">
    <location>
        <begin position="18"/>
        <end position="39"/>
    </location>
</feature>
<evidence type="ECO:0000256" key="1">
    <source>
        <dbReference type="SAM" id="MobiDB-lite"/>
    </source>
</evidence>
<accession>A0AB73IEE0</accession>
<gene>
    <name evidence="2" type="ORF">J2793_003846</name>
</gene>
<protein>
    <submittedName>
        <fullName evidence="2">Uncharacterized protein</fullName>
    </submittedName>
</protein>
<organism evidence="2 3">
    <name type="scientific">Paraburkholderia caledonica</name>
    <dbReference type="NCBI Taxonomy" id="134536"/>
    <lineage>
        <taxon>Bacteria</taxon>
        <taxon>Pseudomonadati</taxon>
        <taxon>Pseudomonadota</taxon>
        <taxon>Betaproteobacteria</taxon>
        <taxon>Burkholderiales</taxon>
        <taxon>Burkholderiaceae</taxon>
        <taxon>Paraburkholderia</taxon>
    </lineage>
</organism>